<dbReference type="AlphaFoldDB" id="A0A6L5XLY8"/>
<accession>A0A6L5XLY8</accession>
<comment type="caution">
    <text evidence="1">The sequence shown here is derived from an EMBL/GenBank/DDBJ whole genome shotgun (WGS) entry which is preliminary data.</text>
</comment>
<name>A0A6L5XLY8_9BACT</name>
<dbReference type="RefSeq" id="WP_154511356.1">
    <property type="nucleotide sequence ID" value="NZ_VUMH01000008.1"/>
</dbReference>
<sequence length="552" mass="62496">MYSFWKSIVLVLMILGWRAEAQAVPVDLLKTVVSADVSCDGAVDETAMLKAVQRWSTECNIELSTIGERPEEQIIRSLLDMDEMPLSALRNSDVKEEITGLVEPVLERWAFAKEELSASDKKVLAMLDSLCLIPDTAEGMAFLRLNYPSIYKRVHFSPEGRTFVDVLVSQPLCNEDLGGEEYVMLWSQIHMADWAVQLEKFLRSNAKNPYAPDAVKRYHAIINLMLFRKIPPRDQDGFMYDRWNWWKHEMMGFIVKKHQGTLTGHLIEEFIASVDANDQKEPKDLKQRLASRIDTEFTSSKTEHVATERNDAARVQYYEGKGVINDKIPVSIWFDIRDGLVSGEIVYTRTKAKIPIRLLGREEDDGSYRLHEMLPNGDISGTITGTLVNGVLSGTWHGRPRIVEKNEGDYEYKDGKKFTIKVSVVERTHAPYNWSFDVEKASGTYAYSLGDNCDDGTVVLQVSNDGTVRYRLIGLTGAPSYRMACFPEDALSGEIAVANLHGNRILIEEDETCAIEILLYNDFLVSRYVDGKDCRYRVGNGATAEGLFLKKR</sequence>
<dbReference type="EMBL" id="VUMH01000008">
    <property type="protein sequence ID" value="MSS28192.1"/>
    <property type="molecule type" value="Genomic_DNA"/>
</dbReference>
<evidence type="ECO:0000313" key="2">
    <source>
        <dbReference type="Proteomes" id="UP000477488"/>
    </source>
</evidence>
<proteinExistence type="predicted"/>
<gene>
    <name evidence="1" type="ORF">FYJ44_09125</name>
</gene>
<reference evidence="1 2" key="1">
    <citation type="submission" date="2019-09" db="EMBL/GenBank/DDBJ databases">
        <title>In-depth cultivation of the pig gut microbiome towards novel bacterial diversity and tailored functional studies.</title>
        <authorList>
            <person name="Wylensek D."/>
            <person name="Hitch T.C.A."/>
            <person name="Clavel T."/>
        </authorList>
    </citation>
    <scope>NUCLEOTIDE SEQUENCE [LARGE SCALE GENOMIC DNA]</scope>
    <source>
        <strain evidence="1 2">PG-178-WT-4</strain>
    </source>
</reference>
<dbReference type="Proteomes" id="UP000477488">
    <property type="component" value="Unassembled WGS sequence"/>
</dbReference>
<evidence type="ECO:0000313" key="1">
    <source>
        <dbReference type="EMBL" id="MSS28192.1"/>
    </source>
</evidence>
<keyword evidence="2" id="KW-1185">Reference proteome</keyword>
<organism evidence="1 2">
    <name type="scientific">Desulfovibrio porci</name>
    <dbReference type="NCBI Taxonomy" id="2605782"/>
    <lineage>
        <taxon>Bacteria</taxon>
        <taxon>Pseudomonadati</taxon>
        <taxon>Thermodesulfobacteriota</taxon>
        <taxon>Desulfovibrionia</taxon>
        <taxon>Desulfovibrionales</taxon>
        <taxon>Desulfovibrionaceae</taxon>
        <taxon>Desulfovibrio</taxon>
    </lineage>
</organism>
<protein>
    <submittedName>
        <fullName evidence="1">Uncharacterized protein</fullName>
    </submittedName>
</protein>